<evidence type="ECO:0000313" key="2">
    <source>
        <dbReference type="Proteomes" id="UP000184148"/>
    </source>
</evidence>
<evidence type="ECO:0000313" key="1">
    <source>
        <dbReference type="EMBL" id="SHE77626.1"/>
    </source>
</evidence>
<dbReference type="STRING" id="1121429.SAMN02745133_01099"/>
<keyword evidence="2" id="KW-1185">Reference proteome</keyword>
<sequence length="261" mass="29234">MESKIAKAIEMKYHPVGVQLTNERPEEALQFKEGRWGCVAAMMSAAAKGKTVVFDRKTYGCIGGGTGLGFGNLYVNFPGGIEYFLSTGNKEFCSSDIGQNIVRNMPALEHGEGYLKSPEIARKFIACLPMVDVPTEYVVFKPLEKFAENETPKVVTFLVNPDQLSALVVLANYDRETNLNVIAPFGAGCHTIGIIPYREDELEKPRAVLGMFDISARKCVDKDILSFTVPYKMFLEMESNVEGSFLEKHEWQRVLERNRKE</sequence>
<dbReference type="AlphaFoldDB" id="A0A1M4W8S2"/>
<accession>A0A1M4W8S2</accession>
<dbReference type="Pfam" id="PF02596">
    <property type="entry name" value="DUF169"/>
    <property type="match status" value="1"/>
</dbReference>
<gene>
    <name evidence="1" type="ORF">SAMN02745133_01099</name>
</gene>
<proteinExistence type="predicted"/>
<organism evidence="1 2">
    <name type="scientific">Desulforamulus putei DSM 12395</name>
    <dbReference type="NCBI Taxonomy" id="1121429"/>
    <lineage>
        <taxon>Bacteria</taxon>
        <taxon>Bacillati</taxon>
        <taxon>Bacillota</taxon>
        <taxon>Clostridia</taxon>
        <taxon>Eubacteriales</taxon>
        <taxon>Peptococcaceae</taxon>
        <taxon>Desulforamulus</taxon>
    </lineage>
</organism>
<dbReference type="InterPro" id="IPR003748">
    <property type="entry name" value="DUF169"/>
</dbReference>
<dbReference type="OrthoDB" id="9779322at2"/>
<dbReference type="RefSeq" id="WP_073236963.1">
    <property type="nucleotide sequence ID" value="NZ_FQUY01000006.1"/>
</dbReference>
<name>A0A1M4W8S2_9FIRM</name>
<dbReference type="EMBL" id="FQUY01000006">
    <property type="protein sequence ID" value="SHE77626.1"/>
    <property type="molecule type" value="Genomic_DNA"/>
</dbReference>
<reference evidence="2" key="1">
    <citation type="submission" date="2016-11" db="EMBL/GenBank/DDBJ databases">
        <authorList>
            <person name="Varghese N."/>
            <person name="Submissions S."/>
        </authorList>
    </citation>
    <scope>NUCLEOTIDE SEQUENCE [LARGE SCALE GENOMIC DNA]</scope>
    <source>
        <strain evidence="2">DSM 12395</strain>
    </source>
</reference>
<protein>
    <submittedName>
        <fullName evidence="1">Uncharacterized conserved protein, DUF169 family</fullName>
    </submittedName>
</protein>
<dbReference type="Proteomes" id="UP000184148">
    <property type="component" value="Unassembled WGS sequence"/>
</dbReference>